<accession>A0ACC1HJV0</accession>
<evidence type="ECO:0000313" key="2">
    <source>
        <dbReference type="Proteomes" id="UP001145114"/>
    </source>
</evidence>
<evidence type="ECO:0000313" key="1">
    <source>
        <dbReference type="EMBL" id="KAJ1676732.1"/>
    </source>
</evidence>
<name>A0ACC1HJV0_9FUNG</name>
<keyword evidence="2" id="KW-1185">Reference proteome</keyword>
<gene>
    <name evidence="1" type="ORF">EV182_007603</name>
</gene>
<protein>
    <submittedName>
        <fullName evidence="1">Uncharacterized protein</fullName>
    </submittedName>
</protein>
<feature type="non-terminal residue" evidence="1">
    <location>
        <position position="208"/>
    </location>
</feature>
<comment type="caution">
    <text evidence="1">The sequence shown here is derived from an EMBL/GenBank/DDBJ whole genome shotgun (WGS) entry which is preliminary data.</text>
</comment>
<organism evidence="1 2">
    <name type="scientific">Spiromyces aspiralis</name>
    <dbReference type="NCBI Taxonomy" id="68401"/>
    <lineage>
        <taxon>Eukaryota</taxon>
        <taxon>Fungi</taxon>
        <taxon>Fungi incertae sedis</taxon>
        <taxon>Zoopagomycota</taxon>
        <taxon>Kickxellomycotina</taxon>
        <taxon>Kickxellomycetes</taxon>
        <taxon>Kickxellales</taxon>
        <taxon>Kickxellaceae</taxon>
        <taxon>Spiromyces</taxon>
    </lineage>
</organism>
<reference evidence="1" key="1">
    <citation type="submission" date="2022-06" db="EMBL/GenBank/DDBJ databases">
        <title>Phylogenomic reconstructions and comparative analyses of Kickxellomycotina fungi.</title>
        <authorList>
            <person name="Reynolds N.K."/>
            <person name="Stajich J.E."/>
            <person name="Barry K."/>
            <person name="Grigoriev I.V."/>
            <person name="Crous P."/>
            <person name="Smith M.E."/>
        </authorList>
    </citation>
    <scope>NUCLEOTIDE SEQUENCE</scope>
    <source>
        <strain evidence="1">RSA 2271</strain>
    </source>
</reference>
<proteinExistence type="predicted"/>
<dbReference type="Proteomes" id="UP001145114">
    <property type="component" value="Unassembled WGS sequence"/>
</dbReference>
<sequence>MAANTTTTSASGAGQQQQQQQQQQPQQQSQQKQQASSKTPVLQLVSEADEMWFALHSTACSISVPGLAPSQILKASELLMRDVKENHAWVDRQRGHHNHVSHHILNSLALGASAERLDEIYSIHKATQLPSLEYNPKAVITPGNIEYFRSNDAYFPNWFVFYLNSIKSSGGDWRHVLQTYFFHPSLFFNMVSGLMHPLVHLGLGAEFG</sequence>
<dbReference type="EMBL" id="JAMZIH010003587">
    <property type="protein sequence ID" value="KAJ1676732.1"/>
    <property type="molecule type" value="Genomic_DNA"/>
</dbReference>